<gene>
    <name evidence="1" type="ORF">JT362_29690</name>
</gene>
<organism evidence="1 2">
    <name type="scientific">Actinophytocola gossypii</name>
    <dbReference type="NCBI Taxonomy" id="2812003"/>
    <lineage>
        <taxon>Bacteria</taxon>
        <taxon>Bacillati</taxon>
        <taxon>Actinomycetota</taxon>
        <taxon>Actinomycetes</taxon>
        <taxon>Pseudonocardiales</taxon>
        <taxon>Pseudonocardiaceae</taxon>
    </lineage>
</organism>
<dbReference type="RefSeq" id="WP_260195179.1">
    <property type="nucleotide sequence ID" value="NZ_JAFFZE010000024.1"/>
</dbReference>
<reference evidence="1 2" key="1">
    <citation type="submission" date="2021-02" db="EMBL/GenBank/DDBJ databases">
        <title>Actinophytocola xerophila sp. nov., isolated from soil of cotton cropping field.</title>
        <authorList>
            <person name="Huang R."/>
            <person name="Chen X."/>
            <person name="Ge X."/>
            <person name="Liu W."/>
        </authorList>
    </citation>
    <scope>NUCLEOTIDE SEQUENCE [LARGE SCALE GENOMIC DNA]</scope>
    <source>
        <strain evidence="1 2">S1-96</strain>
    </source>
</reference>
<evidence type="ECO:0008006" key="3">
    <source>
        <dbReference type="Google" id="ProtNLM"/>
    </source>
</evidence>
<proteinExistence type="predicted"/>
<evidence type="ECO:0000313" key="2">
    <source>
        <dbReference type="Proteomes" id="UP001156441"/>
    </source>
</evidence>
<comment type="caution">
    <text evidence="1">The sequence shown here is derived from an EMBL/GenBank/DDBJ whole genome shotgun (WGS) entry which is preliminary data.</text>
</comment>
<accession>A0ABT2JJ81</accession>
<evidence type="ECO:0000313" key="1">
    <source>
        <dbReference type="EMBL" id="MCT2587304.1"/>
    </source>
</evidence>
<dbReference type="Proteomes" id="UP001156441">
    <property type="component" value="Unassembled WGS sequence"/>
</dbReference>
<protein>
    <recommendedName>
        <fullName evidence="3">ESX-1 secretion-associated protein</fullName>
    </recommendedName>
</protein>
<keyword evidence="2" id="KW-1185">Reference proteome</keyword>
<dbReference type="EMBL" id="JAFFZE010000024">
    <property type="protein sequence ID" value="MCT2587304.1"/>
    <property type="molecule type" value="Genomic_DNA"/>
</dbReference>
<name>A0ABT2JJ81_9PSEU</name>
<sequence length="105" mass="11064">MTGIKFDAAWVGGYAKLTAASAEALDEGTRTMATDPLTEESFGQLGRTVHSTQAYARTATHLRDQLARAVAALNSASTGLNEVTKKYVETDEDGAATLTRGEAGR</sequence>